<protein>
    <submittedName>
        <fullName evidence="1">Uncharacterized protein</fullName>
    </submittedName>
</protein>
<comment type="caution">
    <text evidence="1">The sequence shown here is derived from an EMBL/GenBank/DDBJ whole genome shotgun (WGS) entry which is preliminary data.</text>
</comment>
<name>X0ULI3_9ZZZZ</name>
<evidence type="ECO:0000313" key="1">
    <source>
        <dbReference type="EMBL" id="GAG06664.1"/>
    </source>
</evidence>
<gene>
    <name evidence="1" type="ORF">S01H1_36709</name>
</gene>
<sequence>ISWLTDESKTKEVKGRVIVERRTYKGRNIVKYSDGTIAYEE</sequence>
<accession>X0ULI3</accession>
<organism evidence="1">
    <name type="scientific">marine sediment metagenome</name>
    <dbReference type="NCBI Taxonomy" id="412755"/>
    <lineage>
        <taxon>unclassified sequences</taxon>
        <taxon>metagenomes</taxon>
        <taxon>ecological metagenomes</taxon>
    </lineage>
</organism>
<feature type="non-terminal residue" evidence="1">
    <location>
        <position position="1"/>
    </location>
</feature>
<dbReference type="EMBL" id="BARS01023018">
    <property type="protein sequence ID" value="GAG06664.1"/>
    <property type="molecule type" value="Genomic_DNA"/>
</dbReference>
<reference evidence="1" key="1">
    <citation type="journal article" date="2014" name="Front. Microbiol.">
        <title>High frequency of phylogenetically diverse reductive dehalogenase-homologous genes in deep subseafloor sedimentary metagenomes.</title>
        <authorList>
            <person name="Kawai M."/>
            <person name="Futagami T."/>
            <person name="Toyoda A."/>
            <person name="Takaki Y."/>
            <person name="Nishi S."/>
            <person name="Hori S."/>
            <person name="Arai W."/>
            <person name="Tsubouchi T."/>
            <person name="Morono Y."/>
            <person name="Uchiyama I."/>
            <person name="Ito T."/>
            <person name="Fujiyama A."/>
            <person name="Inagaki F."/>
            <person name="Takami H."/>
        </authorList>
    </citation>
    <scope>NUCLEOTIDE SEQUENCE</scope>
    <source>
        <strain evidence="1">Expedition CK06-06</strain>
    </source>
</reference>
<proteinExistence type="predicted"/>
<dbReference type="AlphaFoldDB" id="X0ULI3"/>